<keyword evidence="4" id="KW-0175">Coiled coil</keyword>
<dbReference type="EMBL" id="CAFBPM010000058">
    <property type="protein sequence ID" value="CAB5034225.1"/>
    <property type="molecule type" value="Genomic_DNA"/>
</dbReference>
<proteinExistence type="inferred from homology"/>
<name>A0A6J7RZD8_9ZZZZ</name>
<dbReference type="Gene3D" id="3.90.220.20">
    <property type="entry name" value="DNA methylase specificity domains"/>
    <property type="match status" value="2"/>
</dbReference>
<dbReference type="GO" id="GO:0009307">
    <property type="term" value="P:DNA restriction-modification system"/>
    <property type="evidence" value="ECO:0007669"/>
    <property type="project" value="UniProtKB-KW"/>
</dbReference>
<keyword evidence="3" id="KW-0238">DNA-binding</keyword>
<keyword evidence="2" id="KW-0680">Restriction system</keyword>
<evidence type="ECO:0000256" key="4">
    <source>
        <dbReference type="SAM" id="Coils"/>
    </source>
</evidence>
<evidence type="ECO:0000259" key="5">
    <source>
        <dbReference type="Pfam" id="PF01420"/>
    </source>
</evidence>
<evidence type="ECO:0000256" key="3">
    <source>
        <dbReference type="ARBA" id="ARBA00023125"/>
    </source>
</evidence>
<accession>A0A6J7RZD8</accession>
<evidence type="ECO:0000256" key="2">
    <source>
        <dbReference type="ARBA" id="ARBA00022747"/>
    </source>
</evidence>
<reference evidence="6" key="1">
    <citation type="submission" date="2020-05" db="EMBL/GenBank/DDBJ databases">
        <authorList>
            <person name="Chiriac C."/>
            <person name="Salcher M."/>
            <person name="Ghai R."/>
            <person name="Kavagutti S V."/>
        </authorList>
    </citation>
    <scope>NUCLEOTIDE SEQUENCE</scope>
</reference>
<evidence type="ECO:0000313" key="6">
    <source>
        <dbReference type="EMBL" id="CAB5034225.1"/>
    </source>
</evidence>
<dbReference type="GO" id="GO:0003677">
    <property type="term" value="F:DNA binding"/>
    <property type="evidence" value="ECO:0007669"/>
    <property type="project" value="UniProtKB-KW"/>
</dbReference>
<comment type="similarity">
    <text evidence="1">Belongs to the type-I restriction system S methylase family.</text>
</comment>
<evidence type="ECO:0000256" key="1">
    <source>
        <dbReference type="ARBA" id="ARBA00010923"/>
    </source>
</evidence>
<dbReference type="SUPFAM" id="SSF116734">
    <property type="entry name" value="DNA methylase specificity domain"/>
    <property type="match status" value="2"/>
</dbReference>
<dbReference type="InterPro" id="IPR000055">
    <property type="entry name" value="Restrct_endonuc_typeI_TRD"/>
</dbReference>
<dbReference type="InterPro" id="IPR044946">
    <property type="entry name" value="Restrct_endonuc_typeI_TRD_sf"/>
</dbReference>
<dbReference type="AlphaFoldDB" id="A0A6J7RZD8"/>
<feature type="domain" description="Type I restriction modification DNA specificity" evidence="5">
    <location>
        <begin position="179"/>
        <end position="358"/>
    </location>
</feature>
<organism evidence="6">
    <name type="scientific">freshwater metagenome</name>
    <dbReference type="NCBI Taxonomy" id="449393"/>
    <lineage>
        <taxon>unclassified sequences</taxon>
        <taxon>metagenomes</taxon>
        <taxon>ecological metagenomes</taxon>
    </lineage>
</organism>
<protein>
    <submittedName>
        <fullName evidence="6">Unannotated protein</fullName>
    </submittedName>
</protein>
<dbReference type="PANTHER" id="PTHR43140">
    <property type="entry name" value="TYPE-1 RESTRICTION ENZYME ECOKI SPECIFICITY PROTEIN"/>
    <property type="match status" value="1"/>
</dbReference>
<dbReference type="Pfam" id="PF01420">
    <property type="entry name" value="Methylase_S"/>
    <property type="match status" value="2"/>
</dbReference>
<gene>
    <name evidence="6" type="ORF">UFOPK4112_02000</name>
</gene>
<feature type="coiled-coil region" evidence="4">
    <location>
        <begin position="145"/>
        <end position="172"/>
    </location>
</feature>
<dbReference type="InterPro" id="IPR051212">
    <property type="entry name" value="Type-I_RE_S_subunit"/>
</dbReference>
<feature type="domain" description="Type I restriction modification DNA specificity" evidence="5">
    <location>
        <begin position="5"/>
        <end position="150"/>
    </location>
</feature>
<dbReference type="PANTHER" id="PTHR43140:SF1">
    <property type="entry name" value="TYPE I RESTRICTION ENZYME ECOKI SPECIFICITY SUBUNIT"/>
    <property type="match status" value="1"/>
</dbReference>
<sequence>MKQGWEVNGFEDCLEKIVYTNKVQRKDFLIIGKYPIISQEQDFINGYWDNSADLFTVKKPIIIFGDHTQVLKYVDFDFVLGADGVKILQPKSIIYPRFFYYFLQSINLGSLGYARHYRLLKEIEVHFPKSLPEQQRIVAILDEAFAAIAQAKANAEQNLRNAKELFESYLQSVFENKGEGWEARRLDNIIESNVIGLTKNSSEQNIHHEFKYVKMNNITKGNCFDLSKYTCVNAEKSEIEKYRLSNDDFLFNTRNSYELVGKTCLFKSLDHEVILYNNNIMRIRFLKSINPYFINYAFSTDDVINKLDRIKSGTTNVSAIYYKDLRNLEILIPPLKKQEEIVQQLDALSTETKQLESIYQQKINDLDELKKSILQKAFAGELNTSALEV</sequence>